<feature type="region of interest" description="Disordered" evidence="1">
    <location>
        <begin position="19"/>
        <end position="166"/>
    </location>
</feature>
<dbReference type="AlphaFoldDB" id="A0AAN7W566"/>
<evidence type="ECO:0000256" key="1">
    <source>
        <dbReference type="SAM" id="MobiDB-lite"/>
    </source>
</evidence>
<reference evidence="2" key="1">
    <citation type="submission" date="2023-08" db="EMBL/GenBank/DDBJ databases">
        <title>Black Yeasts Isolated from many extreme environments.</title>
        <authorList>
            <person name="Coleine C."/>
            <person name="Stajich J.E."/>
            <person name="Selbmann L."/>
        </authorList>
    </citation>
    <scope>NUCLEOTIDE SEQUENCE</scope>
    <source>
        <strain evidence="2">CCFEE 5810</strain>
    </source>
</reference>
<dbReference type="InterPro" id="IPR022024">
    <property type="entry name" value="DUF3602"/>
</dbReference>
<evidence type="ECO:0000313" key="3">
    <source>
        <dbReference type="Proteomes" id="UP001310594"/>
    </source>
</evidence>
<dbReference type="Proteomes" id="UP001310594">
    <property type="component" value="Unassembled WGS sequence"/>
</dbReference>
<accession>A0AAN7W566</accession>
<feature type="compositionally biased region" description="Basic and acidic residues" evidence="1">
    <location>
        <begin position="122"/>
        <end position="149"/>
    </location>
</feature>
<dbReference type="EMBL" id="JAVRQU010000013">
    <property type="protein sequence ID" value="KAK5696035.1"/>
    <property type="molecule type" value="Genomic_DNA"/>
</dbReference>
<feature type="compositionally biased region" description="Low complexity" evidence="1">
    <location>
        <begin position="84"/>
        <end position="103"/>
    </location>
</feature>
<dbReference type="PANTHER" id="PTHR34693:SF5">
    <property type="match status" value="1"/>
</dbReference>
<protein>
    <submittedName>
        <fullName evidence="2">Uncharacterized protein</fullName>
    </submittedName>
</protein>
<comment type="caution">
    <text evidence="2">The sequence shown here is derived from an EMBL/GenBank/DDBJ whole genome shotgun (WGS) entry which is preliminary data.</text>
</comment>
<feature type="compositionally biased region" description="Polar residues" evidence="1">
    <location>
        <begin position="58"/>
        <end position="68"/>
    </location>
</feature>
<sequence>MPYGRGGAGNILAVEQEKARVSNDVEANRQAVDPSLTSTGHEEQKYAHSGRGGAGNYYSPQDLSQTGVFSDAHRSHVLGDGTQAPSGSAPPSYTTTTAPTSGSNRTVGRGGAGNWGFGSSESEERAAREKAEEDERRKQVQAEVEKKVESALAEPPKAKLAGNEPF</sequence>
<name>A0AAN7W566_9PEZI</name>
<dbReference type="Pfam" id="PF12223">
    <property type="entry name" value="DUF3602"/>
    <property type="match status" value="1"/>
</dbReference>
<proteinExistence type="predicted"/>
<organism evidence="2 3">
    <name type="scientific">Elasticomyces elasticus</name>
    <dbReference type="NCBI Taxonomy" id="574655"/>
    <lineage>
        <taxon>Eukaryota</taxon>
        <taxon>Fungi</taxon>
        <taxon>Dikarya</taxon>
        <taxon>Ascomycota</taxon>
        <taxon>Pezizomycotina</taxon>
        <taxon>Dothideomycetes</taxon>
        <taxon>Dothideomycetidae</taxon>
        <taxon>Mycosphaerellales</taxon>
        <taxon>Teratosphaeriaceae</taxon>
        <taxon>Elasticomyces</taxon>
    </lineage>
</organism>
<evidence type="ECO:0000313" key="2">
    <source>
        <dbReference type="EMBL" id="KAK5696035.1"/>
    </source>
</evidence>
<dbReference type="PANTHER" id="PTHR34693">
    <property type="entry name" value="PROTEIN PAR32"/>
    <property type="match status" value="1"/>
</dbReference>
<gene>
    <name evidence="2" type="ORF">LTR97_008455</name>
</gene>
<dbReference type="InterPro" id="IPR053203">
    <property type="entry name" value="Cisplatin_resist-associated"/>
</dbReference>